<evidence type="ECO:0008006" key="3">
    <source>
        <dbReference type="Google" id="ProtNLM"/>
    </source>
</evidence>
<dbReference type="AlphaFoldDB" id="A0A7Z2GMK7"/>
<dbReference type="OrthoDB" id="9131220at2"/>
<gene>
    <name evidence="1" type="ORF">FAZ98_21820</name>
</gene>
<keyword evidence="2" id="KW-1185">Reference proteome</keyword>
<evidence type="ECO:0000313" key="1">
    <source>
        <dbReference type="EMBL" id="QGZ64361.1"/>
    </source>
</evidence>
<organism evidence="1 2">
    <name type="scientific">Paraburkholderia acidisoli</name>
    <dbReference type="NCBI Taxonomy" id="2571748"/>
    <lineage>
        <taxon>Bacteria</taxon>
        <taxon>Pseudomonadati</taxon>
        <taxon>Pseudomonadota</taxon>
        <taxon>Betaproteobacteria</taxon>
        <taxon>Burkholderiales</taxon>
        <taxon>Burkholderiaceae</taxon>
        <taxon>Paraburkholderia</taxon>
    </lineage>
</organism>
<proteinExistence type="predicted"/>
<evidence type="ECO:0000313" key="2">
    <source>
        <dbReference type="Proteomes" id="UP000433577"/>
    </source>
</evidence>
<dbReference type="EMBL" id="CP046914">
    <property type="protein sequence ID" value="QGZ64361.1"/>
    <property type="molecule type" value="Genomic_DNA"/>
</dbReference>
<dbReference type="RefSeq" id="WP_158953713.1">
    <property type="nucleotide sequence ID" value="NZ_CP046914.1"/>
</dbReference>
<protein>
    <recommendedName>
        <fullName evidence="3">Concanavalin A-like lectin/glucanase superfamily protein</fullName>
    </recommendedName>
</protein>
<reference evidence="1 2" key="1">
    <citation type="submission" date="2019-12" db="EMBL/GenBank/DDBJ databases">
        <title>Paraburkholderia acidiphila 7Q-K02 sp. nov and Paraburkholderia acidisoli DHF22 sp. nov., two strains isolated from forest soil.</title>
        <authorList>
            <person name="Gao Z."/>
            <person name="Qiu L."/>
        </authorList>
    </citation>
    <scope>NUCLEOTIDE SEQUENCE [LARGE SCALE GENOMIC DNA]</scope>
    <source>
        <strain evidence="1 2">DHF22</strain>
    </source>
</reference>
<accession>A0A7Z2GMK7</accession>
<dbReference type="KEGG" id="pacs:FAZ98_21820"/>
<sequence length="410" mass="42295">MYRVQSRPLWQNAGGGPSLVLDFIANPVVPAGWTFSRASTATWFDAQRVMRTAALNVARFDHDPATGAALGLRLESAMANLIPNSAAVGGAGWRSISTLVTLNALEAPDTSITASVLAAKLAGTTAFVHTPIIAIGANNTYAVSTWMQKGSAERSVVRVYDGSVQTKIAEVFLAWSGSVPSISNTTGVKGPATITPSFAGGYRLTFSFNSALSTTCALLLYPDADNGVESTGFCDPQLETGSFPSSYFETTGAAGTRTADFMTTSDLSWLDPQNGTLVFGGTFFSVADGGMFAFSLDDNANNGIGIYKINGSGALAAYSGSSGSTPLGLIVSDGQRFKAGIAWSGAGASASASANGNKSLAVAGAQAVKPAELCLGGARNHQFASNVLVRSLTYWSRRLDDAELAGATTL</sequence>
<dbReference type="Proteomes" id="UP000433577">
    <property type="component" value="Chromosome 2"/>
</dbReference>
<name>A0A7Z2GMK7_9BURK</name>